<evidence type="ECO:0000259" key="7">
    <source>
        <dbReference type="Pfam" id="PF03404"/>
    </source>
</evidence>
<evidence type="ECO:0000313" key="8">
    <source>
        <dbReference type="EMBL" id="RUT32789.1"/>
    </source>
</evidence>
<dbReference type="InterPro" id="IPR014756">
    <property type="entry name" value="Ig_E-set"/>
</dbReference>
<evidence type="ECO:0000259" key="6">
    <source>
        <dbReference type="Pfam" id="PF00174"/>
    </source>
</evidence>
<dbReference type="PANTHER" id="PTHR19372">
    <property type="entry name" value="SULFITE REDUCTASE"/>
    <property type="match status" value="1"/>
</dbReference>
<dbReference type="PANTHER" id="PTHR19372:SF7">
    <property type="entry name" value="SULFITE OXIDASE, MITOCHONDRIAL"/>
    <property type="match status" value="1"/>
</dbReference>
<dbReference type="InterPro" id="IPR006311">
    <property type="entry name" value="TAT_signal"/>
</dbReference>
<evidence type="ECO:0000256" key="1">
    <source>
        <dbReference type="ARBA" id="ARBA00001924"/>
    </source>
</evidence>
<accession>A0A433XFA9</accession>
<dbReference type="InterPro" id="IPR005066">
    <property type="entry name" value="MoCF_OxRdtse_dimer"/>
</dbReference>
<proteinExistence type="predicted"/>
<dbReference type="InterPro" id="IPR008335">
    <property type="entry name" value="Mopterin_OxRdtase_euk"/>
</dbReference>
<feature type="domain" description="Moybdenum cofactor oxidoreductase dimerisation" evidence="7">
    <location>
        <begin position="274"/>
        <end position="383"/>
    </location>
</feature>
<keyword evidence="3" id="KW-0479">Metal-binding</keyword>
<dbReference type="EMBL" id="RZNJ01000002">
    <property type="protein sequence ID" value="RUT32789.1"/>
    <property type="molecule type" value="Genomic_DNA"/>
</dbReference>
<feature type="domain" description="Oxidoreductase molybdopterin-binding" evidence="6">
    <location>
        <begin position="89"/>
        <end position="251"/>
    </location>
</feature>
<organism evidence="8 9">
    <name type="scientific">Arsenicitalea aurantiaca</name>
    <dbReference type="NCBI Taxonomy" id="1783274"/>
    <lineage>
        <taxon>Bacteria</taxon>
        <taxon>Pseudomonadati</taxon>
        <taxon>Pseudomonadota</taxon>
        <taxon>Alphaproteobacteria</taxon>
        <taxon>Hyphomicrobiales</taxon>
        <taxon>Devosiaceae</taxon>
        <taxon>Arsenicitalea</taxon>
    </lineage>
</organism>
<dbReference type="GO" id="GO:0020037">
    <property type="term" value="F:heme binding"/>
    <property type="evidence" value="ECO:0007669"/>
    <property type="project" value="TreeGrafter"/>
</dbReference>
<comment type="caution">
    <text evidence="8">The sequence shown here is derived from an EMBL/GenBank/DDBJ whole genome shotgun (WGS) entry which is preliminary data.</text>
</comment>
<keyword evidence="4" id="KW-0560">Oxidoreductase</keyword>
<dbReference type="Gene3D" id="3.90.420.10">
    <property type="entry name" value="Oxidoreductase, molybdopterin-binding domain"/>
    <property type="match status" value="1"/>
</dbReference>
<comment type="cofactor">
    <cofactor evidence="1">
        <name>Mo-molybdopterin</name>
        <dbReference type="ChEBI" id="CHEBI:71302"/>
    </cofactor>
</comment>
<name>A0A433XFA9_9HYPH</name>
<dbReference type="SUPFAM" id="SSF81296">
    <property type="entry name" value="E set domains"/>
    <property type="match status" value="1"/>
</dbReference>
<dbReference type="GO" id="GO:0006790">
    <property type="term" value="P:sulfur compound metabolic process"/>
    <property type="evidence" value="ECO:0007669"/>
    <property type="project" value="TreeGrafter"/>
</dbReference>
<feature type="region of interest" description="Disordered" evidence="5">
    <location>
        <begin position="357"/>
        <end position="391"/>
    </location>
</feature>
<feature type="compositionally biased region" description="Polar residues" evidence="5">
    <location>
        <begin position="357"/>
        <end position="366"/>
    </location>
</feature>
<dbReference type="CDD" id="cd02110">
    <property type="entry name" value="SO_family_Moco_dimer"/>
    <property type="match status" value="1"/>
</dbReference>
<evidence type="ECO:0000256" key="2">
    <source>
        <dbReference type="ARBA" id="ARBA00022505"/>
    </source>
</evidence>
<dbReference type="Proteomes" id="UP000281547">
    <property type="component" value="Unassembled WGS sequence"/>
</dbReference>
<gene>
    <name evidence="8" type="ORF">EMQ25_06500</name>
</gene>
<dbReference type="AlphaFoldDB" id="A0A433XFA9"/>
<reference evidence="8 9" key="1">
    <citation type="journal article" date="2016" name="Int. J. Syst. Evol. Microbiol.">
        <title>Arsenicitalea aurantiaca gen. nov., sp. nov., a new member of the family Hyphomicrobiaceae, isolated from high-arsenic sediment.</title>
        <authorList>
            <person name="Mu Y."/>
            <person name="Zhou L."/>
            <person name="Zeng X.C."/>
            <person name="Liu L."/>
            <person name="Pan Y."/>
            <person name="Chen X."/>
            <person name="Wang J."/>
            <person name="Li S."/>
            <person name="Li W.J."/>
            <person name="Wang Y."/>
        </authorList>
    </citation>
    <scope>NUCLEOTIDE SEQUENCE [LARGE SCALE GENOMIC DNA]</scope>
    <source>
        <strain evidence="8 9">42-50</strain>
    </source>
</reference>
<dbReference type="GO" id="GO:0043546">
    <property type="term" value="F:molybdopterin cofactor binding"/>
    <property type="evidence" value="ECO:0007669"/>
    <property type="project" value="TreeGrafter"/>
</dbReference>
<evidence type="ECO:0000256" key="5">
    <source>
        <dbReference type="SAM" id="MobiDB-lite"/>
    </source>
</evidence>
<dbReference type="PRINTS" id="PR00407">
    <property type="entry name" value="EUMOPTERIN"/>
</dbReference>
<dbReference type="PROSITE" id="PS51318">
    <property type="entry name" value="TAT"/>
    <property type="match status" value="1"/>
</dbReference>
<evidence type="ECO:0000256" key="3">
    <source>
        <dbReference type="ARBA" id="ARBA00022723"/>
    </source>
</evidence>
<dbReference type="GO" id="GO:0030151">
    <property type="term" value="F:molybdenum ion binding"/>
    <property type="evidence" value="ECO:0007669"/>
    <property type="project" value="InterPro"/>
</dbReference>
<protein>
    <submittedName>
        <fullName evidence="8">Sulfite oxidase</fullName>
    </submittedName>
</protein>
<dbReference type="InterPro" id="IPR000572">
    <property type="entry name" value="OxRdtase_Mopterin-bd_dom"/>
</dbReference>
<dbReference type="Gene3D" id="2.60.40.650">
    <property type="match status" value="1"/>
</dbReference>
<evidence type="ECO:0000313" key="9">
    <source>
        <dbReference type="Proteomes" id="UP000281547"/>
    </source>
</evidence>
<dbReference type="Pfam" id="PF00174">
    <property type="entry name" value="Oxidored_molyb"/>
    <property type="match status" value="1"/>
</dbReference>
<dbReference type="InterPro" id="IPR036374">
    <property type="entry name" value="OxRdtase_Mopterin-bd_sf"/>
</dbReference>
<sequence length="391" mass="42270">MEKIDIRRRNLLAGSAGAVVLLASSRLMAQEARPLPEYVAYKDADGLIVHSNNTIETLRSAQGVQPVTPDRLLYVRNNVTPPPASILEDRDAWEITFEGVGEPRTLTLGELKTMGVETMAMVLQCSGNGRAYFEHSPGGTPWQTGAAGCVMWTGVPLRTVVERLGGAVSGVRYVTGTGGEEIPEGIERLDVLVERSVPIEALDSIMLAWDMNGEPISLAHGGPLRMIVPGYTGVNNIKYINRLALTEDETDALIQATRYRIHPVGTEGSPEYPSVWEMAVKSWVTGPSESASAGMNQITGLAFGGMNAVESVEVSVDGGETWEAAEFIGPDLGRYAWRAFVLSKELEPGTYTIVSRATDSEGNQQPEETEPNEAGYNHNGWRRPGLEVSVA</sequence>
<keyword evidence="9" id="KW-1185">Reference proteome</keyword>
<evidence type="ECO:0000256" key="4">
    <source>
        <dbReference type="ARBA" id="ARBA00023002"/>
    </source>
</evidence>
<keyword evidence="2" id="KW-0500">Molybdenum</keyword>
<dbReference type="RefSeq" id="WP_127187746.1">
    <property type="nucleotide sequence ID" value="NZ_RZNJ01000002.1"/>
</dbReference>
<dbReference type="Pfam" id="PF03404">
    <property type="entry name" value="Mo-co_dimer"/>
    <property type="match status" value="1"/>
</dbReference>
<dbReference type="SUPFAM" id="SSF56524">
    <property type="entry name" value="Oxidoreductase molybdopterin-binding domain"/>
    <property type="match status" value="1"/>
</dbReference>
<dbReference type="OrthoDB" id="9778777at2"/>
<dbReference type="GO" id="GO:0008482">
    <property type="term" value="F:sulfite oxidase activity"/>
    <property type="evidence" value="ECO:0007669"/>
    <property type="project" value="TreeGrafter"/>
</dbReference>